<dbReference type="OrthoDB" id="8866982at2"/>
<dbReference type="RefSeq" id="WP_002694979.1">
    <property type="nucleotide sequence ID" value="NZ_AAWS01000006.1"/>
</dbReference>
<comment type="caution">
    <text evidence="1">The sequence shown here is derived from an EMBL/GenBank/DDBJ whole genome shotgun (WGS) entry which is preliminary data.</text>
</comment>
<gene>
    <name evidence="1" type="ORF">M23134_03291</name>
</gene>
<reference evidence="1 2" key="1">
    <citation type="submission" date="2007-01" db="EMBL/GenBank/DDBJ databases">
        <authorList>
            <person name="Haygood M."/>
            <person name="Podell S."/>
            <person name="Anderson C."/>
            <person name="Hopkinson B."/>
            <person name="Roe K."/>
            <person name="Barbeau K."/>
            <person name="Gaasterland T."/>
            <person name="Ferriera S."/>
            <person name="Johnson J."/>
            <person name="Kravitz S."/>
            <person name="Beeson K."/>
            <person name="Sutton G."/>
            <person name="Rogers Y.-H."/>
            <person name="Friedman R."/>
            <person name="Frazier M."/>
            <person name="Venter J.C."/>
        </authorList>
    </citation>
    <scope>NUCLEOTIDE SEQUENCE [LARGE SCALE GENOMIC DNA]</scope>
    <source>
        <strain evidence="1 2">ATCC 23134</strain>
    </source>
</reference>
<organism evidence="1 2">
    <name type="scientific">Microscilla marina ATCC 23134</name>
    <dbReference type="NCBI Taxonomy" id="313606"/>
    <lineage>
        <taxon>Bacteria</taxon>
        <taxon>Pseudomonadati</taxon>
        <taxon>Bacteroidota</taxon>
        <taxon>Cytophagia</taxon>
        <taxon>Cytophagales</taxon>
        <taxon>Microscillaceae</taxon>
        <taxon>Microscilla</taxon>
    </lineage>
</organism>
<sequence>MNRRHCSKSHRKNRKSLKIEKKKRFHKKQNKKYLKKLVWSAYANTINGLHQLYHQEVKAENASLLLQGIGDVLQNNQQLEGGKRIKFLNFLKQVLRPETLPLLYAPTALYNTFRFRKYWLNTLESWQPVKHWNPTHKSGGFEVYEAMLKDLLQHLFVKYAMPEFMYPVWQAQHSTHLWWFVHLGKGGSIKDVRSLPFKLNSKMAHYFTQAPRHYSVEKALLYGQVGALGGTEAFFEQWYAAHWKRIYKDPLFFRQVIQFFARYPELTNNREVAQVISFINAHKYDGQKIYTRAKGIVHEPPVAPSFSLKGRTDQSIMRLVDEWLSSPRVLSSVFDDSLLTWTPDPTSDFEYWDAEKQVLYKISQLINNYELWLEGKVMMHCVGTYTHKCMGGYSTIWTMTKVNAQGKEEKCVTIEMGKKWRVCEIKGKRNREPKPQEVEVVKQWVNKENLALSIDYL</sequence>
<name>A1ZGN6_MICM2</name>
<evidence type="ECO:0000313" key="2">
    <source>
        <dbReference type="Proteomes" id="UP000004095"/>
    </source>
</evidence>
<evidence type="ECO:0000313" key="1">
    <source>
        <dbReference type="EMBL" id="EAY30653.1"/>
    </source>
</evidence>
<keyword evidence="2" id="KW-1185">Reference proteome</keyword>
<protein>
    <recommendedName>
        <fullName evidence="3">PcfJ-like protein</fullName>
    </recommendedName>
</protein>
<dbReference type="InterPro" id="IPR025586">
    <property type="entry name" value="PcfJ"/>
</dbReference>
<dbReference type="EMBL" id="AAWS01000006">
    <property type="protein sequence ID" value="EAY30653.1"/>
    <property type="molecule type" value="Genomic_DNA"/>
</dbReference>
<dbReference type="Pfam" id="PF14284">
    <property type="entry name" value="PcfJ"/>
    <property type="match status" value="1"/>
</dbReference>
<proteinExistence type="predicted"/>
<accession>A1ZGN6</accession>
<dbReference type="Proteomes" id="UP000004095">
    <property type="component" value="Unassembled WGS sequence"/>
</dbReference>
<dbReference type="AlphaFoldDB" id="A1ZGN6"/>
<dbReference type="eggNOG" id="ENOG5032F5G">
    <property type="taxonomic scope" value="Bacteria"/>
</dbReference>
<evidence type="ECO:0008006" key="3">
    <source>
        <dbReference type="Google" id="ProtNLM"/>
    </source>
</evidence>